<reference evidence="2" key="1">
    <citation type="submission" date="2024-03" db="EMBL/GenBank/DDBJ databases">
        <title>Chitinophaga horti sp. nov., isolated from garden soil.</title>
        <authorList>
            <person name="Lee D.S."/>
            <person name="Han D.M."/>
            <person name="Baek J.H."/>
            <person name="Choi D.G."/>
            <person name="Jeon J.H."/>
            <person name="Jeon C.O."/>
        </authorList>
    </citation>
    <scope>NUCLEOTIDE SEQUENCE [LARGE SCALE GENOMIC DNA]</scope>
    <source>
        <strain evidence="2">GPA1</strain>
    </source>
</reference>
<protein>
    <recommendedName>
        <fullName evidence="3">DUF2490 domain-containing protein</fullName>
    </recommendedName>
</protein>
<proteinExistence type="predicted"/>
<gene>
    <name evidence="1" type="ORF">WJU16_01260</name>
</gene>
<organism evidence="1 2">
    <name type="scientific">Chitinophaga pollutisoli</name>
    <dbReference type="NCBI Taxonomy" id="3133966"/>
    <lineage>
        <taxon>Bacteria</taxon>
        <taxon>Pseudomonadati</taxon>
        <taxon>Bacteroidota</taxon>
        <taxon>Chitinophagia</taxon>
        <taxon>Chitinophagales</taxon>
        <taxon>Chitinophagaceae</taxon>
        <taxon>Chitinophaga</taxon>
    </lineage>
</organism>
<evidence type="ECO:0008006" key="3">
    <source>
        <dbReference type="Google" id="ProtNLM"/>
    </source>
</evidence>
<name>A0ABZ2YQ77_9BACT</name>
<accession>A0ABZ2YQ77</accession>
<sequence>MMKETTIIKHLLAWLFINIWHLHSRAQIPVEISAGHAGYYYQHSFATRFDPEKSLGFFHTSSVLIPYDKKRGNEIMSQSYISYAMSQRWTSGVGTIFTPVNRVRPSVFFQYFHKGKTTSVLVYPRMDIWSDPNLELMGFIEYHGAANRPVNLYARFQYMTTWNRDGHSRSYQYARAGIDTGSKQFGLAANFDQYGRFATNYSNFGLFMRKVF</sequence>
<dbReference type="EMBL" id="CP149822">
    <property type="protein sequence ID" value="WZN41665.1"/>
    <property type="molecule type" value="Genomic_DNA"/>
</dbReference>
<dbReference type="RefSeq" id="WP_341836514.1">
    <property type="nucleotide sequence ID" value="NZ_CP149822.1"/>
</dbReference>
<evidence type="ECO:0000313" key="1">
    <source>
        <dbReference type="EMBL" id="WZN41665.1"/>
    </source>
</evidence>
<evidence type="ECO:0000313" key="2">
    <source>
        <dbReference type="Proteomes" id="UP001485459"/>
    </source>
</evidence>
<keyword evidence="2" id="KW-1185">Reference proteome</keyword>
<dbReference type="Proteomes" id="UP001485459">
    <property type="component" value="Chromosome"/>
</dbReference>